<dbReference type="RefSeq" id="WP_167300413.1">
    <property type="nucleotide sequence ID" value="NZ_JAASQV010000002.1"/>
</dbReference>
<comment type="caution">
    <text evidence="2">The sequence shown here is derived from an EMBL/GenBank/DDBJ whole genome shotgun (WGS) entry which is preliminary data.</text>
</comment>
<keyword evidence="3" id="KW-1185">Reference proteome</keyword>
<organism evidence="2 3">
    <name type="scientific">Sphingomonas leidyi</name>
    <dbReference type="NCBI Taxonomy" id="68569"/>
    <lineage>
        <taxon>Bacteria</taxon>
        <taxon>Pseudomonadati</taxon>
        <taxon>Pseudomonadota</taxon>
        <taxon>Alphaproteobacteria</taxon>
        <taxon>Sphingomonadales</taxon>
        <taxon>Sphingomonadaceae</taxon>
        <taxon>Sphingomonas</taxon>
    </lineage>
</organism>
<dbReference type="EMBL" id="JAASQV010000002">
    <property type="protein sequence ID" value="NIJ66133.1"/>
    <property type="molecule type" value="Genomic_DNA"/>
</dbReference>
<protein>
    <submittedName>
        <fullName evidence="2">Uncharacterized protein</fullName>
    </submittedName>
</protein>
<proteinExistence type="predicted"/>
<gene>
    <name evidence="2" type="ORF">FHR20_003095</name>
</gene>
<evidence type="ECO:0000256" key="1">
    <source>
        <dbReference type="SAM" id="MobiDB-lite"/>
    </source>
</evidence>
<evidence type="ECO:0000313" key="2">
    <source>
        <dbReference type="EMBL" id="NIJ66133.1"/>
    </source>
</evidence>
<evidence type="ECO:0000313" key="3">
    <source>
        <dbReference type="Proteomes" id="UP000564677"/>
    </source>
</evidence>
<dbReference type="Proteomes" id="UP000564677">
    <property type="component" value="Unassembled WGS sequence"/>
</dbReference>
<sequence>MPGLADGDYQRFMIAGPAKMPAAIRRDCVTPGYVFPMPDERGKRRSRQVQPTYCPYDGAQRLPLIRLAREGDGYWLTAPDRRLNIRFKLLRHGIYLVQSDDPEGDGLRYGYALTREAPGGIDMALLNCDYFPALKSIHETDTANAAEEVAIEPETAPAPEPSAAPGPGEVLPSQHGDCRAPSLAAIQPELDRVVDRFAQGREIVWFLLRRVV</sequence>
<reference evidence="2 3" key="1">
    <citation type="submission" date="2020-03" db="EMBL/GenBank/DDBJ databases">
        <title>Genomic Encyclopedia of Type Strains, Phase IV (KMG-IV): sequencing the most valuable type-strain genomes for metagenomic binning, comparative biology and taxonomic classification.</title>
        <authorList>
            <person name="Goeker M."/>
        </authorList>
    </citation>
    <scope>NUCLEOTIDE SEQUENCE [LARGE SCALE GENOMIC DNA]</scope>
    <source>
        <strain evidence="2 3">DSM 4733</strain>
    </source>
</reference>
<accession>A0A7X5ZX42</accession>
<feature type="region of interest" description="Disordered" evidence="1">
    <location>
        <begin position="153"/>
        <end position="177"/>
    </location>
</feature>
<name>A0A7X5ZX42_9SPHN</name>
<dbReference type="AlphaFoldDB" id="A0A7X5ZX42"/>